<gene>
    <name evidence="1" type="ORF">MSG28_011914</name>
</gene>
<dbReference type="Proteomes" id="UP001064048">
    <property type="component" value="Chromosome 20"/>
</dbReference>
<name>A0ACC0KMT8_CHOFU</name>
<dbReference type="EMBL" id="CM046120">
    <property type="protein sequence ID" value="KAI8437664.1"/>
    <property type="molecule type" value="Genomic_DNA"/>
</dbReference>
<comment type="caution">
    <text evidence="1">The sequence shown here is derived from an EMBL/GenBank/DDBJ whole genome shotgun (WGS) entry which is preliminary data.</text>
</comment>
<organism evidence="1 2">
    <name type="scientific">Choristoneura fumiferana</name>
    <name type="common">Spruce budworm moth</name>
    <name type="synonym">Archips fumiferana</name>
    <dbReference type="NCBI Taxonomy" id="7141"/>
    <lineage>
        <taxon>Eukaryota</taxon>
        <taxon>Metazoa</taxon>
        <taxon>Ecdysozoa</taxon>
        <taxon>Arthropoda</taxon>
        <taxon>Hexapoda</taxon>
        <taxon>Insecta</taxon>
        <taxon>Pterygota</taxon>
        <taxon>Neoptera</taxon>
        <taxon>Endopterygota</taxon>
        <taxon>Lepidoptera</taxon>
        <taxon>Glossata</taxon>
        <taxon>Ditrysia</taxon>
        <taxon>Tortricoidea</taxon>
        <taxon>Tortricidae</taxon>
        <taxon>Tortricinae</taxon>
        <taxon>Choristoneura</taxon>
    </lineage>
</organism>
<evidence type="ECO:0000313" key="1">
    <source>
        <dbReference type="EMBL" id="KAI8437664.1"/>
    </source>
</evidence>
<accession>A0ACC0KMT8</accession>
<protein>
    <submittedName>
        <fullName evidence="1">Uncharacterized protein</fullName>
    </submittedName>
</protein>
<reference evidence="1 2" key="1">
    <citation type="journal article" date="2022" name="Genome Biol. Evol.">
        <title>The Spruce Budworm Genome: Reconstructing the Evolutionary History of Antifreeze Proteins.</title>
        <authorList>
            <person name="Beliveau C."/>
            <person name="Gagne P."/>
            <person name="Picq S."/>
            <person name="Vernygora O."/>
            <person name="Keeling C.I."/>
            <person name="Pinkney K."/>
            <person name="Doucet D."/>
            <person name="Wen F."/>
            <person name="Johnston J.S."/>
            <person name="Maaroufi H."/>
            <person name="Boyle B."/>
            <person name="Laroche J."/>
            <person name="Dewar K."/>
            <person name="Juretic N."/>
            <person name="Blackburn G."/>
            <person name="Nisole A."/>
            <person name="Brunet B."/>
            <person name="Brandao M."/>
            <person name="Lumley L."/>
            <person name="Duan J."/>
            <person name="Quan G."/>
            <person name="Lucarotti C.J."/>
            <person name="Roe A.D."/>
            <person name="Sperling F.A.H."/>
            <person name="Levesque R.C."/>
            <person name="Cusson M."/>
        </authorList>
    </citation>
    <scope>NUCLEOTIDE SEQUENCE [LARGE SCALE GENOMIC DNA]</scope>
    <source>
        <strain evidence="1">Glfc:IPQL:Cfum</strain>
    </source>
</reference>
<evidence type="ECO:0000313" key="2">
    <source>
        <dbReference type="Proteomes" id="UP001064048"/>
    </source>
</evidence>
<sequence length="508" mass="56442">MYLMSRVLACLALDLLLVGLGMSISFVTMVLPEVLDAKDGLSINEKQASWFGGMAFLCQPLGSIFSGPLLDYFGRKKALFLVNIPHLIAWLLMYYAWNVPSLFVANALLGIGTGIMEAPSITYVGEVSDSSVRGVLTTLTNSFTSAGMFLAYLLGTVLPWRQAALVSLSVPLATMLVVLFVPETPIWLLSKGRQKDALFSLCRLRGWCKPEDVKEEFDQLLKYNEAIHQCVICLKEDRLSGLPCEHMKTNTIRRIILKYKHVFLVKETMRPFTLVMAYFLFYLFSGLMPIRPNMVNFCKALGMKYETKTIVVLVGAVFIVMNLLSAVIVKLIGKRKLVIGSLSATAFCSLFISIYAGTSLPQSVFSYEKHTFPEGTDTLPIVLFMMLVCFTSLGIPWVVLSEVFPFRSRGMATGLAAACSYVMLFIATKTNYNIEAAFHLSGAFALYAICGFVGSAYLYFFLPETESKTLVEIEAFYKGNQKIFADDFFINAFRKKSSNDAGTPMLVS</sequence>
<proteinExistence type="predicted"/>
<keyword evidence="2" id="KW-1185">Reference proteome</keyword>